<reference evidence="2 3" key="1">
    <citation type="submission" date="2020-07" db="EMBL/GenBank/DDBJ databases">
        <authorList>
            <person name="Feng H."/>
        </authorList>
    </citation>
    <scope>NUCLEOTIDE SEQUENCE [LARGE SCALE GENOMIC DNA]</scope>
    <source>
        <strain evidence="3">s-10</strain>
    </source>
</reference>
<protein>
    <submittedName>
        <fullName evidence="2">Uncharacterized protein</fullName>
    </submittedName>
</protein>
<sequence length="113" mass="12903">MRPSKKDFADLINQVTGESSMTEAKLDQILKGAQKSYRNHGMNGFYEYMRKLLQVPVSNEWMKKLMEQMKTPEGLEQLMKEMDLTLQLNKQQGGTSGNRISGSTRSKSKKGKK</sequence>
<dbReference type="Proteomes" id="UP000535491">
    <property type="component" value="Unassembled WGS sequence"/>
</dbReference>
<gene>
    <name evidence="2" type="ORF">H1191_01225</name>
</gene>
<proteinExistence type="predicted"/>
<evidence type="ECO:0000313" key="2">
    <source>
        <dbReference type="EMBL" id="MBA4492935.1"/>
    </source>
</evidence>
<evidence type="ECO:0000313" key="3">
    <source>
        <dbReference type="Proteomes" id="UP000535491"/>
    </source>
</evidence>
<name>A0A7W2A6W1_9BACL</name>
<dbReference type="AlphaFoldDB" id="A0A7W2A6W1"/>
<feature type="compositionally biased region" description="Polar residues" evidence="1">
    <location>
        <begin position="88"/>
        <end position="100"/>
    </location>
</feature>
<keyword evidence="3" id="KW-1185">Reference proteome</keyword>
<evidence type="ECO:0000256" key="1">
    <source>
        <dbReference type="SAM" id="MobiDB-lite"/>
    </source>
</evidence>
<comment type="caution">
    <text evidence="2">The sequence shown here is derived from an EMBL/GenBank/DDBJ whole genome shotgun (WGS) entry which is preliminary data.</text>
</comment>
<accession>A0A7W2A6W1</accession>
<dbReference type="EMBL" id="JACEIQ010000001">
    <property type="protein sequence ID" value="MBA4492935.1"/>
    <property type="molecule type" value="Genomic_DNA"/>
</dbReference>
<organism evidence="2 3">
    <name type="scientific">Paenactinomyces guangxiensis</name>
    <dbReference type="NCBI Taxonomy" id="1490290"/>
    <lineage>
        <taxon>Bacteria</taxon>
        <taxon>Bacillati</taxon>
        <taxon>Bacillota</taxon>
        <taxon>Bacilli</taxon>
        <taxon>Bacillales</taxon>
        <taxon>Thermoactinomycetaceae</taxon>
        <taxon>Paenactinomyces</taxon>
    </lineage>
</organism>
<dbReference type="RefSeq" id="WP_181750158.1">
    <property type="nucleotide sequence ID" value="NZ_JACEIQ010000001.1"/>
</dbReference>
<feature type="region of interest" description="Disordered" evidence="1">
    <location>
        <begin position="88"/>
        <end position="113"/>
    </location>
</feature>